<feature type="coiled-coil region" evidence="8">
    <location>
        <begin position="347"/>
        <end position="374"/>
    </location>
</feature>
<dbReference type="Proteomes" id="UP000006620">
    <property type="component" value="Chromosome"/>
</dbReference>
<evidence type="ECO:0000313" key="11">
    <source>
        <dbReference type="EMBL" id="AEI40697.1"/>
    </source>
</evidence>
<dbReference type="HOGENOM" id="CLU_020473_6_0_9"/>
<dbReference type="RefSeq" id="WP_013915858.1">
    <property type="nucleotide sequence ID" value="NC_015690.1"/>
</dbReference>
<keyword evidence="6" id="KW-0067">ATP-binding</keyword>
<reference evidence="11 12" key="2">
    <citation type="journal article" date="2013" name="Genome Announc.">
        <title>Genome Sequence of Growth-Improving Paenibacillus mucilaginosus Strain KNP414.</title>
        <authorList>
            <person name="Lu J.J."/>
            <person name="Wang J.F."/>
            <person name="Hu X.F."/>
        </authorList>
    </citation>
    <scope>NUCLEOTIDE SEQUENCE [LARGE SCALE GENOMIC DNA]</scope>
    <source>
        <strain evidence="11 12">KNP414</strain>
    </source>
</reference>
<keyword evidence="9" id="KW-0472">Membrane</keyword>
<dbReference type="InterPro" id="IPR005467">
    <property type="entry name" value="His_kinase_dom"/>
</dbReference>
<keyword evidence="4" id="KW-0547">Nucleotide-binding</keyword>
<feature type="transmembrane region" description="Helical" evidence="9">
    <location>
        <begin position="21"/>
        <end position="44"/>
    </location>
</feature>
<dbReference type="InterPro" id="IPR004358">
    <property type="entry name" value="Sig_transdc_His_kin-like_C"/>
</dbReference>
<organism evidence="11 12">
    <name type="scientific">Paenibacillus mucilaginosus (strain KNP414)</name>
    <dbReference type="NCBI Taxonomy" id="1036673"/>
    <lineage>
        <taxon>Bacteria</taxon>
        <taxon>Bacillati</taxon>
        <taxon>Bacillota</taxon>
        <taxon>Bacilli</taxon>
        <taxon>Bacillales</taxon>
        <taxon>Paenibacillaceae</taxon>
        <taxon>Paenibacillus</taxon>
    </lineage>
</organism>
<comment type="catalytic activity">
    <reaction evidence="1">
        <text>ATP + protein L-histidine = ADP + protein N-phospho-L-histidine.</text>
        <dbReference type="EC" id="2.7.13.3"/>
    </reaction>
</comment>
<keyword evidence="9" id="KW-0812">Transmembrane</keyword>
<evidence type="ECO:0000256" key="8">
    <source>
        <dbReference type="SAM" id="Coils"/>
    </source>
</evidence>
<keyword evidence="7" id="KW-0902">Two-component regulatory system</keyword>
<dbReference type="PANTHER" id="PTHR34220">
    <property type="entry name" value="SENSOR HISTIDINE KINASE YPDA"/>
    <property type="match status" value="1"/>
</dbReference>
<dbReference type="InterPro" id="IPR003594">
    <property type="entry name" value="HATPase_dom"/>
</dbReference>
<evidence type="ECO:0000259" key="10">
    <source>
        <dbReference type="PROSITE" id="PS50109"/>
    </source>
</evidence>
<dbReference type="GO" id="GO:0005524">
    <property type="term" value="F:ATP binding"/>
    <property type="evidence" value="ECO:0007669"/>
    <property type="project" value="UniProtKB-KW"/>
</dbReference>
<dbReference type="AlphaFoldDB" id="F8F4W7"/>
<dbReference type="GO" id="GO:0000155">
    <property type="term" value="F:phosphorelay sensor kinase activity"/>
    <property type="evidence" value="ECO:0007669"/>
    <property type="project" value="InterPro"/>
</dbReference>
<dbReference type="InterPro" id="IPR010559">
    <property type="entry name" value="Sig_transdc_His_kin_internal"/>
</dbReference>
<evidence type="ECO:0000256" key="3">
    <source>
        <dbReference type="ARBA" id="ARBA00022679"/>
    </source>
</evidence>
<evidence type="ECO:0000256" key="4">
    <source>
        <dbReference type="ARBA" id="ARBA00022741"/>
    </source>
</evidence>
<dbReference type="Pfam" id="PF06580">
    <property type="entry name" value="His_kinase"/>
    <property type="match status" value="1"/>
</dbReference>
<dbReference type="Gene3D" id="6.10.340.10">
    <property type="match status" value="1"/>
</dbReference>
<dbReference type="SUPFAM" id="SSF55874">
    <property type="entry name" value="ATPase domain of HSP90 chaperone/DNA topoisomerase II/histidine kinase"/>
    <property type="match status" value="1"/>
</dbReference>
<dbReference type="InterPro" id="IPR036890">
    <property type="entry name" value="HATPase_C_sf"/>
</dbReference>
<proteinExistence type="predicted"/>
<dbReference type="PRINTS" id="PR00344">
    <property type="entry name" value="BCTRLSENSOR"/>
</dbReference>
<evidence type="ECO:0000256" key="6">
    <source>
        <dbReference type="ARBA" id="ARBA00022840"/>
    </source>
</evidence>
<evidence type="ECO:0000256" key="7">
    <source>
        <dbReference type="ARBA" id="ARBA00023012"/>
    </source>
</evidence>
<dbReference type="EMBL" id="CP002869">
    <property type="protein sequence ID" value="AEI40697.1"/>
    <property type="molecule type" value="Genomic_DNA"/>
</dbReference>
<gene>
    <name evidence="11" type="ordered locus">KNP414_02136</name>
</gene>
<keyword evidence="9" id="KW-1133">Transmembrane helix</keyword>
<keyword evidence="8" id="KW-0175">Coiled coil</keyword>
<feature type="domain" description="Histidine kinase" evidence="10">
    <location>
        <begin position="469"/>
        <end position="572"/>
    </location>
</feature>
<name>F8F4W7_PAEMK</name>
<evidence type="ECO:0000256" key="9">
    <source>
        <dbReference type="SAM" id="Phobius"/>
    </source>
</evidence>
<dbReference type="GO" id="GO:0016020">
    <property type="term" value="C:membrane"/>
    <property type="evidence" value="ECO:0007669"/>
    <property type="project" value="InterPro"/>
</dbReference>
<accession>F8F4W7</accession>
<dbReference type="PATRIC" id="fig|1036673.3.peg.1916"/>
<reference evidence="12" key="1">
    <citation type="submission" date="2011-06" db="EMBL/GenBank/DDBJ databases">
        <title>Complete genome sequence of Paenibacillus mucilaginosus KNP414.</title>
        <authorList>
            <person name="Wang J."/>
            <person name="Hu S."/>
            <person name="Hu X."/>
            <person name="Zhang B."/>
            <person name="Dong D."/>
            <person name="Zhang S."/>
            <person name="Zhao K."/>
            <person name="Wu D."/>
        </authorList>
    </citation>
    <scope>NUCLEOTIDE SEQUENCE [LARGE SCALE GENOMIC DNA]</scope>
    <source>
        <strain evidence="12">KNP414</strain>
    </source>
</reference>
<protein>
    <recommendedName>
        <fullName evidence="2">histidine kinase</fullName>
        <ecNumber evidence="2">2.7.13.3</ecNumber>
    </recommendedName>
</protein>
<dbReference type="Pfam" id="PF02518">
    <property type="entry name" value="HATPase_c"/>
    <property type="match status" value="1"/>
</dbReference>
<dbReference type="Gene3D" id="3.30.565.10">
    <property type="entry name" value="Histidine kinase-like ATPase, C-terminal domain"/>
    <property type="match status" value="1"/>
</dbReference>
<dbReference type="PROSITE" id="PS50109">
    <property type="entry name" value="HIS_KIN"/>
    <property type="match status" value="1"/>
</dbReference>
<dbReference type="KEGG" id="pms:KNP414_02136"/>
<keyword evidence="3" id="KW-0808">Transferase</keyword>
<feature type="transmembrane region" description="Helical" evidence="9">
    <location>
        <begin position="288"/>
        <end position="310"/>
    </location>
</feature>
<keyword evidence="5 11" id="KW-0418">Kinase</keyword>
<evidence type="ECO:0000313" key="12">
    <source>
        <dbReference type="Proteomes" id="UP000006620"/>
    </source>
</evidence>
<sequence>MKLQMHHLMPKTLKMRLILNLILSTSVPLVLIAVMTYSSFYSILENKISSGVQANLKQEALGLENTLTNLSYASKQLAGDERIREQLRIYLSDAPAAQRAEALKEVRYSLSMVNFTNPDIGLNFYYFPEQAQPILFENLTVAPGFSLEGRQPLMFYNGANFYGPHPSAHAKGSTVFSIVRHVEVEKNKYGYVYVESNFNLLKKLMSPEQYGMPVAHVLRNEKGEVLFAESGTEGTAGEREAPAEAAAVAEAPEKLTVFTHRSEQGWELQVAIRQSEYNKEINDWMRRLLLIVCGSLFLSILTAFSIWRLVYRPLTRMNQEISHIVQSKDRRIRFTDIKEFDDSLHNIAEMRQQIFDLIDRIEADEKRKRQLEIEKLLVQINPHFLHNTLNSVQWMARANKQPDIDRIVTLLIKVLHYNMGKQSMIVTVEKELEALRHYIDLQSMRYDYEFQVVTNVDPQLLLVPLPRFVLQPLVENAIYYGSGSGDTAIEIEILSPNGRDMLVRVTDHGEGMDPHRLEEIMEGSANRKQGLGIGLPYVKGLLDEVYGDESEFRITSTPGEGTSIMMKIPIWREEAVHAERNHRG</sequence>
<dbReference type="PANTHER" id="PTHR34220:SF7">
    <property type="entry name" value="SENSOR HISTIDINE KINASE YPDA"/>
    <property type="match status" value="1"/>
</dbReference>
<evidence type="ECO:0000256" key="2">
    <source>
        <dbReference type="ARBA" id="ARBA00012438"/>
    </source>
</evidence>
<evidence type="ECO:0000256" key="5">
    <source>
        <dbReference type="ARBA" id="ARBA00022777"/>
    </source>
</evidence>
<dbReference type="SMART" id="SM00387">
    <property type="entry name" value="HATPase_c"/>
    <property type="match status" value="1"/>
</dbReference>
<dbReference type="EC" id="2.7.13.3" evidence="2"/>
<dbReference type="InterPro" id="IPR050640">
    <property type="entry name" value="Bact_2-comp_sensor_kinase"/>
</dbReference>
<evidence type="ECO:0000256" key="1">
    <source>
        <dbReference type="ARBA" id="ARBA00000085"/>
    </source>
</evidence>